<reference evidence="5 6" key="1">
    <citation type="submission" date="2024-09" db="EMBL/GenBank/DDBJ databases">
        <authorList>
            <person name="Zhang Z.-H."/>
        </authorList>
    </citation>
    <scope>NUCLEOTIDE SEQUENCE [LARGE SCALE GENOMIC DNA]</scope>
    <source>
        <strain evidence="5 6">HHTR114</strain>
    </source>
</reference>
<keyword evidence="1" id="KW-0808">Transferase</keyword>
<feature type="domain" description="Poly-beta-hydroxybutyrate polymerase N-terminal" evidence="3">
    <location>
        <begin position="96"/>
        <end position="265"/>
    </location>
</feature>
<gene>
    <name evidence="5" type="ORF">ACFMB1_18530</name>
</gene>
<organism evidence="5 6">
    <name type="scientific">Hyphococcus aureus</name>
    <dbReference type="NCBI Taxonomy" id="2666033"/>
    <lineage>
        <taxon>Bacteria</taxon>
        <taxon>Pseudomonadati</taxon>
        <taxon>Pseudomonadota</taxon>
        <taxon>Alphaproteobacteria</taxon>
        <taxon>Parvularculales</taxon>
        <taxon>Parvularculaceae</taxon>
        <taxon>Hyphococcus</taxon>
    </lineage>
</organism>
<feature type="domain" description="Poly-beta-hydroxybutyrate polymerase N-terminal" evidence="4">
    <location>
        <begin position="20"/>
        <end position="54"/>
    </location>
</feature>
<name>A0ABW1KZQ2_9PROT</name>
<dbReference type="InterPro" id="IPR029058">
    <property type="entry name" value="AB_hydrolase_fold"/>
</dbReference>
<evidence type="ECO:0000313" key="5">
    <source>
        <dbReference type="EMBL" id="MFC6037558.1"/>
    </source>
</evidence>
<dbReference type="InterPro" id="IPR022211">
    <property type="entry name" value="PHBC_N"/>
</dbReference>
<dbReference type="InterPro" id="IPR010941">
    <property type="entry name" value="PhaC_N"/>
</dbReference>
<dbReference type="RefSeq" id="WP_379881052.1">
    <property type="nucleotide sequence ID" value="NZ_JBHPON010000003.1"/>
</dbReference>
<dbReference type="Gene3D" id="3.40.50.1820">
    <property type="entry name" value="alpha/beta hydrolase"/>
    <property type="match status" value="1"/>
</dbReference>
<dbReference type="EMBL" id="JBHPON010000003">
    <property type="protein sequence ID" value="MFC6037558.1"/>
    <property type="molecule type" value="Genomic_DNA"/>
</dbReference>
<dbReference type="Proteomes" id="UP001596116">
    <property type="component" value="Unassembled WGS sequence"/>
</dbReference>
<keyword evidence="2" id="KW-0012">Acyltransferase</keyword>
<evidence type="ECO:0000259" key="4">
    <source>
        <dbReference type="Pfam" id="PF12551"/>
    </source>
</evidence>
<keyword evidence="6" id="KW-1185">Reference proteome</keyword>
<proteinExistence type="predicted"/>
<dbReference type="PANTHER" id="PTHR36837:SF5">
    <property type="entry name" value="POLY-3-HYDROXYBUTYRATE SYNTHASE"/>
    <property type="match status" value="1"/>
</dbReference>
<evidence type="ECO:0000259" key="3">
    <source>
        <dbReference type="Pfam" id="PF07167"/>
    </source>
</evidence>
<evidence type="ECO:0000256" key="1">
    <source>
        <dbReference type="ARBA" id="ARBA00022679"/>
    </source>
</evidence>
<dbReference type="SUPFAM" id="SSF53474">
    <property type="entry name" value="alpha/beta-Hydrolases"/>
    <property type="match status" value="1"/>
</dbReference>
<comment type="caution">
    <text evidence="5">The sequence shown here is derived from an EMBL/GenBank/DDBJ whole genome shotgun (WGS) entry which is preliminary data.</text>
</comment>
<dbReference type="InterPro" id="IPR051321">
    <property type="entry name" value="PHA/PHB_synthase"/>
</dbReference>
<dbReference type="Pfam" id="PF07167">
    <property type="entry name" value="PhaC_N"/>
    <property type="match status" value="1"/>
</dbReference>
<sequence length="580" mass="64478">MMEQRTEIINVASPSLSEPPSFDRAMDAAIGKVTGGVSPTALALAYLDCALHVSKSIDTQADLITSAASAYWRFVDYCLRACADPDCETCIEPEARDKRFADNLWQTQPFRAYAQGFLLAQDWWARAMTAPPGVDKHHQDVVTFVARQLLDVASPANFPATNPAIIAQTLKEGGRNLQRGFWLWLNDWTRALDGAPSADISDYVLGRDLATTPGEVVFRNELIELIQYAPQTEKTHPEPILITPAWIMKYYILDLSPENSLVRYLVENGFTVFMISWKNPTAADRDLSLEDYRRLGVDAAVSQVASIAPGKLHLVGYCLGGTLAAIAAAAMARDRDDRLQSLTLLAAQTDFTEAGELTLFVDEAQVTFLENVMAEQGYLDAWQMAGAFQLLRSSDLIWSKMVRSYWLGEPPAMFDLMAWNADATRMPYKMHAEYLRKLFLNNEFAQEKYFVEGRPVALRDVRAPIFAVGTERDHVAPWRSVYKIHAQASADVTFVLTSGGHNAGVVNPPGPKKRRHQIATHDDLQAYVDPDAWRAAAAHHEGSWWPCWLEWLEECSSAPVAAPKTAPSIAPTPGAYVLER</sequence>
<accession>A0ABW1KZQ2</accession>
<dbReference type="PANTHER" id="PTHR36837">
    <property type="entry name" value="POLY(3-HYDROXYALKANOATE) POLYMERASE SUBUNIT PHAC"/>
    <property type="match status" value="1"/>
</dbReference>
<evidence type="ECO:0000313" key="6">
    <source>
        <dbReference type="Proteomes" id="UP001596116"/>
    </source>
</evidence>
<evidence type="ECO:0000256" key="2">
    <source>
        <dbReference type="ARBA" id="ARBA00023315"/>
    </source>
</evidence>
<dbReference type="Pfam" id="PF12551">
    <property type="entry name" value="PHBC_N"/>
    <property type="match status" value="1"/>
</dbReference>
<protein>
    <submittedName>
        <fullName evidence="5">PHA/PHB synthase family protein</fullName>
    </submittedName>
</protein>